<dbReference type="GO" id="GO:0015833">
    <property type="term" value="P:peptide transport"/>
    <property type="evidence" value="ECO:0007669"/>
    <property type="project" value="TreeGrafter"/>
</dbReference>
<dbReference type="AlphaFoldDB" id="A0A858BVH5"/>
<evidence type="ECO:0000256" key="4">
    <source>
        <dbReference type="ARBA" id="ARBA00022729"/>
    </source>
</evidence>
<dbReference type="PANTHER" id="PTHR30290">
    <property type="entry name" value="PERIPLASMIC BINDING COMPONENT OF ABC TRANSPORTER"/>
    <property type="match status" value="1"/>
</dbReference>
<dbReference type="RefSeq" id="WP_163064996.1">
    <property type="nucleotide sequence ID" value="NZ_CP048649.1"/>
</dbReference>
<dbReference type="Gene3D" id="3.10.105.10">
    <property type="entry name" value="Dipeptide-binding Protein, Domain 3"/>
    <property type="match status" value="1"/>
</dbReference>
<keyword evidence="4 5" id="KW-0732">Signal</keyword>
<dbReference type="EMBL" id="CP048649">
    <property type="protein sequence ID" value="QIB68076.1"/>
    <property type="molecule type" value="Genomic_DNA"/>
</dbReference>
<dbReference type="Pfam" id="PF00496">
    <property type="entry name" value="SBP_bac_5"/>
    <property type="match status" value="1"/>
</dbReference>
<dbReference type="PANTHER" id="PTHR30290:SF10">
    <property type="entry name" value="PERIPLASMIC OLIGOPEPTIDE-BINDING PROTEIN-RELATED"/>
    <property type="match status" value="1"/>
</dbReference>
<dbReference type="InterPro" id="IPR011980">
    <property type="entry name" value="CntA-like"/>
</dbReference>
<evidence type="ECO:0000256" key="5">
    <source>
        <dbReference type="SAM" id="SignalP"/>
    </source>
</evidence>
<accession>A0A858BVH5</accession>
<dbReference type="SUPFAM" id="SSF53850">
    <property type="entry name" value="Periplasmic binding protein-like II"/>
    <property type="match status" value="1"/>
</dbReference>
<gene>
    <name evidence="7" type="ORF">Ami103574_01570</name>
</gene>
<dbReference type="GO" id="GO:0015675">
    <property type="term" value="P:nickel cation transport"/>
    <property type="evidence" value="ECO:0007669"/>
    <property type="project" value="InterPro"/>
</dbReference>
<comment type="subcellular location">
    <subcellularLocation>
        <location evidence="1">Cell envelope</location>
    </subcellularLocation>
</comment>
<dbReference type="PIRSF" id="PIRSF002741">
    <property type="entry name" value="MppA"/>
    <property type="match status" value="1"/>
</dbReference>
<dbReference type="KEGG" id="abut:Ami103574_01570"/>
<dbReference type="GO" id="GO:0020037">
    <property type="term" value="F:heme binding"/>
    <property type="evidence" value="ECO:0007669"/>
    <property type="project" value="InterPro"/>
</dbReference>
<keyword evidence="3" id="KW-0813">Transport</keyword>
<dbReference type="InterPro" id="IPR030678">
    <property type="entry name" value="Peptide/Ni-bd"/>
</dbReference>
<dbReference type="GO" id="GO:0042597">
    <property type="term" value="C:periplasmic space"/>
    <property type="evidence" value="ECO:0007669"/>
    <property type="project" value="UniProtKB-ARBA"/>
</dbReference>
<comment type="similarity">
    <text evidence="2">Belongs to the bacterial solute-binding protein 5 family.</text>
</comment>
<feature type="signal peptide" evidence="5">
    <location>
        <begin position="1"/>
        <end position="25"/>
    </location>
</feature>
<organism evidence="7 8">
    <name type="scientific">Aminipila butyrica</name>
    <dbReference type="NCBI Taxonomy" id="433296"/>
    <lineage>
        <taxon>Bacteria</taxon>
        <taxon>Bacillati</taxon>
        <taxon>Bacillota</taxon>
        <taxon>Clostridia</taxon>
        <taxon>Peptostreptococcales</taxon>
        <taxon>Anaerovoracaceae</taxon>
        <taxon>Aminipila</taxon>
    </lineage>
</organism>
<dbReference type="CDD" id="cd08489">
    <property type="entry name" value="PBP2_NikA"/>
    <property type="match status" value="1"/>
</dbReference>
<evidence type="ECO:0000259" key="6">
    <source>
        <dbReference type="Pfam" id="PF00496"/>
    </source>
</evidence>
<dbReference type="GO" id="GO:0030313">
    <property type="term" value="C:cell envelope"/>
    <property type="evidence" value="ECO:0007669"/>
    <property type="project" value="UniProtKB-SubCell"/>
</dbReference>
<name>A0A858BVH5_9FIRM</name>
<evidence type="ECO:0000313" key="7">
    <source>
        <dbReference type="EMBL" id="QIB68076.1"/>
    </source>
</evidence>
<dbReference type="PROSITE" id="PS51257">
    <property type="entry name" value="PROKAR_LIPOPROTEIN"/>
    <property type="match status" value="1"/>
</dbReference>
<feature type="domain" description="Solute-binding protein family 5" evidence="6">
    <location>
        <begin position="82"/>
        <end position="447"/>
    </location>
</feature>
<evidence type="ECO:0000256" key="2">
    <source>
        <dbReference type="ARBA" id="ARBA00005695"/>
    </source>
</evidence>
<reference evidence="7 8" key="1">
    <citation type="submission" date="2020-02" db="EMBL/GenBank/DDBJ databases">
        <authorList>
            <person name="Kim Y.B."/>
            <person name="Roh S.W."/>
        </authorList>
    </citation>
    <scope>NUCLEOTIDE SEQUENCE [LARGE SCALE GENOMIC DNA]</scope>
    <source>
        <strain evidence="7 8">DSM 103574</strain>
    </source>
</reference>
<dbReference type="GO" id="GO:0043190">
    <property type="term" value="C:ATP-binding cassette (ABC) transporter complex"/>
    <property type="evidence" value="ECO:0007669"/>
    <property type="project" value="InterPro"/>
</dbReference>
<evidence type="ECO:0000256" key="1">
    <source>
        <dbReference type="ARBA" id="ARBA00004196"/>
    </source>
</evidence>
<protein>
    <submittedName>
        <fullName evidence="7">Nickel ABC transporter substrate-binding protein</fullName>
    </submittedName>
</protein>
<proteinExistence type="inferred from homology"/>
<evidence type="ECO:0000313" key="8">
    <source>
        <dbReference type="Proteomes" id="UP000466848"/>
    </source>
</evidence>
<dbReference type="Gene3D" id="3.40.190.10">
    <property type="entry name" value="Periplasmic binding protein-like II"/>
    <property type="match status" value="1"/>
</dbReference>
<dbReference type="Proteomes" id="UP000466848">
    <property type="component" value="Chromosome"/>
</dbReference>
<sequence>MCHKNKMKKAACLLLILLLALGVTGCGNSSGEQENKDSKTVVVGVADLREIGMLDAMYGSGDILHQELIYEPLVVFGKGGDIQPGLAESWQISPDGKEYTFTLRQDVKFSDGSDFNADAVLFNVNRWKGASSTASLDVVNNLIKTDKLNDYTVKMTFSKSYYPYLTELSYPRPLRMMSPNSVDAKGEFIKPIGTGRWMVESYDKNKSVLIANPYYYGEKPQIEKIVVKLITDPQARLMAMESGEVDFLAAPISSENVAAIEKAKDLSILEADGTETYHFMFNYENPILQDINVRKAINYAIDKDSIVKNLLDGHGEIAKGLFSERNPYVTAENNLGYEFSTEKAKILLKEAGYEDSNGDGILDKNGTPLRLNLVFQSEEFPDWKPVCEYVSSELKKIGIDINLKLQETNAYYDSIWTTRDFDMIIYRTYADSWNPNGFLTSLYYPPTDGQSIAWSDSELNQLLEQVLASTDQTNRQQLYDQIFKRMYDEAMCVPLYYPQKLYVYNNRLSNLELAPTSYEILKWEKLQIK</sequence>
<dbReference type="GO" id="GO:1904680">
    <property type="term" value="F:peptide transmembrane transporter activity"/>
    <property type="evidence" value="ECO:0007669"/>
    <property type="project" value="TreeGrafter"/>
</dbReference>
<dbReference type="InterPro" id="IPR000914">
    <property type="entry name" value="SBP_5_dom"/>
</dbReference>
<dbReference type="InterPro" id="IPR039424">
    <property type="entry name" value="SBP_5"/>
</dbReference>
<dbReference type="GO" id="GO:0016151">
    <property type="term" value="F:nickel cation binding"/>
    <property type="evidence" value="ECO:0007669"/>
    <property type="project" value="InterPro"/>
</dbReference>
<feature type="chain" id="PRO_5038504091" evidence="5">
    <location>
        <begin position="26"/>
        <end position="529"/>
    </location>
</feature>
<keyword evidence="8" id="KW-1185">Reference proteome</keyword>
<evidence type="ECO:0000256" key="3">
    <source>
        <dbReference type="ARBA" id="ARBA00022448"/>
    </source>
</evidence>